<feature type="binding site" evidence="6">
    <location>
        <position position="240"/>
    </location>
    <ligand>
        <name>Mg(2+)</name>
        <dbReference type="ChEBI" id="CHEBI:18420"/>
        <label>2</label>
    </ligand>
</feature>
<dbReference type="Proteomes" id="UP000663722">
    <property type="component" value="Chromosome"/>
</dbReference>
<evidence type="ECO:0000313" key="9">
    <source>
        <dbReference type="Proteomes" id="UP000663722"/>
    </source>
</evidence>
<dbReference type="Gene3D" id="3.40.190.80">
    <property type="match status" value="1"/>
</dbReference>
<dbReference type="CDD" id="cd01638">
    <property type="entry name" value="CysQ"/>
    <property type="match status" value="1"/>
</dbReference>
<name>A0A975GRW2_9BACT</name>
<dbReference type="InterPro" id="IPR006240">
    <property type="entry name" value="CysQ"/>
</dbReference>
<comment type="cofactor">
    <cofactor evidence="6 7">
        <name>Mg(2+)</name>
        <dbReference type="ChEBI" id="CHEBI:18420"/>
    </cofactor>
</comment>
<feature type="binding site" evidence="7">
    <location>
        <position position="88"/>
    </location>
    <ligand>
        <name>Mg(2+)</name>
        <dbReference type="ChEBI" id="CHEBI:18420"/>
        <label>1</label>
        <note>catalytic</note>
    </ligand>
</feature>
<dbReference type="SUPFAM" id="SSF56655">
    <property type="entry name" value="Carbohydrate phosphatase"/>
    <property type="match status" value="1"/>
</dbReference>
<feature type="binding site" evidence="7">
    <location>
        <position position="91"/>
    </location>
    <ligand>
        <name>Mg(2+)</name>
        <dbReference type="ChEBI" id="CHEBI:18420"/>
        <label>1</label>
        <note>catalytic</note>
    </ligand>
</feature>
<keyword evidence="4 6" id="KW-0378">Hydrolase</keyword>
<dbReference type="RefSeq" id="WP_207679143.1">
    <property type="nucleotide sequence ID" value="NZ_CP061800.1"/>
</dbReference>
<feature type="binding site" evidence="6">
    <location>
        <position position="90"/>
    </location>
    <ligand>
        <name>Mg(2+)</name>
        <dbReference type="ChEBI" id="CHEBI:18420"/>
        <label>1</label>
    </ligand>
</feature>
<comment type="similarity">
    <text evidence="1 6">Belongs to the inositol monophosphatase superfamily. CysQ family.</text>
</comment>
<dbReference type="GO" id="GO:0046854">
    <property type="term" value="P:phosphatidylinositol phosphate biosynthetic process"/>
    <property type="evidence" value="ECO:0007669"/>
    <property type="project" value="InterPro"/>
</dbReference>
<evidence type="ECO:0000256" key="3">
    <source>
        <dbReference type="ARBA" id="ARBA00022519"/>
    </source>
</evidence>
<comment type="catalytic activity">
    <reaction evidence="6">
        <text>adenosine 3',5'-bisphosphate + H2O = AMP + phosphate</text>
        <dbReference type="Rhea" id="RHEA:10040"/>
        <dbReference type="ChEBI" id="CHEBI:15377"/>
        <dbReference type="ChEBI" id="CHEBI:43474"/>
        <dbReference type="ChEBI" id="CHEBI:58343"/>
        <dbReference type="ChEBI" id="CHEBI:456215"/>
        <dbReference type="EC" id="3.1.3.7"/>
    </reaction>
</comment>
<evidence type="ECO:0000256" key="2">
    <source>
        <dbReference type="ARBA" id="ARBA00022475"/>
    </source>
</evidence>
<feature type="binding site" evidence="6">
    <location>
        <position position="91"/>
    </location>
    <ligand>
        <name>Mg(2+)</name>
        <dbReference type="ChEBI" id="CHEBI:18420"/>
        <label>2</label>
    </ligand>
</feature>
<comment type="function">
    <text evidence="6">Converts adenosine-3',5'-bisphosphate (PAP) to AMP.</text>
</comment>
<evidence type="ECO:0000256" key="1">
    <source>
        <dbReference type="ARBA" id="ARBA00005289"/>
    </source>
</evidence>
<dbReference type="NCBIfam" id="TIGR01331">
    <property type="entry name" value="bisphos_cysQ"/>
    <property type="match status" value="1"/>
</dbReference>
<feature type="binding site" evidence="6">
    <location>
        <position position="88"/>
    </location>
    <ligand>
        <name>Mg(2+)</name>
        <dbReference type="ChEBI" id="CHEBI:18420"/>
        <label>1</label>
    </ligand>
</feature>
<protein>
    <recommendedName>
        <fullName evidence="6">3'(2'),5'-bisphosphate nucleotidase CysQ</fullName>
        <ecNumber evidence="6">3.1.3.7</ecNumber>
    </recommendedName>
    <alternativeName>
        <fullName evidence="6">3'(2'),5-bisphosphonucleoside 3'(2')-phosphohydrolase</fullName>
    </alternativeName>
    <alternativeName>
        <fullName evidence="6">3'-phosphoadenosine 5'-phosphate phosphatase</fullName>
        <shortName evidence="6">PAP phosphatase</shortName>
    </alternativeName>
</protein>
<dbReference type="Pfam" id="PF00459">
    <property type="entry name" value="Inositol_P"/>
    <property type="match status" value="1"/>
</dbReference>
<evidence type="ECO:0000256" key="7">
    <source>
        <dbReference type="PIRSR" id="PIRSR600760-2"/>
    </source>
</evidence>
<dbReference type="PANTHER" id="PTHR43028:SF5">
    <property type="entry name" value="3'(2'),5'-BISPHOSPHATE NUCLEOTIDASE 1"/>
    <property type="match status" value="1"/>
</dbReference>
<dbReference type="InterPro" id="IPR050725">
    <property type="entry name" value="CysQ/Inositol_MonoPase"/>
</dbReference>
<feature type="binding site" evidence="7">
    <location>
        <position position="68"/>
    </location>
    <ligand>
        <name>Mg(2+)</name>
        <dbReference type="ChEBI" id="CHEBI:18420"/>
        <label>1</label>
        <note>catalytic</note>
    </ligand>
</feature>
<dbReference type="GO" id="GO:0000287">
    <property type="term" value="F:magnesium ion binding"/>
    <property type="evidence" value="ECO:0007669"/>
    <property type="project" value="UniProtKB-UniRule"/>
</dbReference>
<feature type="binding site" evidence="6">
    <location>
        <position position="68"/>
    </location>
    <ligand>
        <name>substrate</name>
    </ligand>
</feature>
<dbReference type="EC" id="3.1.3.7" evidence="6"/>
<evidence type="ECO:0000256" key="6">
    <source>
        <dbReference type="HAMAP-Rule" id="MF_02095"/>
    </source>
</evidence>
<sequence length="287" mass="32173">MRYEKYLLMALAASKIAGNAILDVYEQKIDVEYKKDQSPLTLADKRSHEIITKILTARAENPLPVLSEEGKNIAYEERKKWEYFWLTDPLDGTKEFIKRNGEFTVNIAIIHKNAPVLGVIYVPVKDVCYFAAEGLGSYKLDNCEVLDRLSEKAISENAGLMDEIISHSVILPTDRIAGSPFTIVGSRSHSTNAVEDFVADMKTRHEAVEFISAGSSLKLCLVAEGKADVYPRLAPTMEWDTAAGQVIVEQSGGNVLNAETNKPLQYNKENLLNPWFIVNRRNHKIEN</sequence>
<reference evidence="8" key="1">
    <citation type="journal article" date="2021" name="Microb. Physiol.">
        <title>Proteogenomic Insights into the Physiology of Marine, Sulfate-Reducing, Filamentous Desulfonema limicola and Desulfonema magnum.</title>
        <authorList>
            <person name="Schnaars V."/>
            <person name="Wohlbrand L."/>
            <person name="Scheve S."/>
            <person name="Hinrichs C."/>
            <person name="Reinhardt R."/>
            <person name="Rabus R."/>
        </authorList>
    </citation>
    <scope>NUCLEOTIDE SEQUENCE</scope>
    <source>
        <strain evidence="8">4be13</strain>
    </source>
</reference>
<comment type="subcellular location">
    <subcellularLocation>
        <location evidence="6">Cell membrane</location>
        <topology evidence="6">Peripheral membrane protein</topology>
        <orientation evidence="6">Cytoplasmic side</orientation>
    </subcellularLocation>
</comment>
<dbReference type="AlphaFoldDB" id="A0A975GRW2"/>
<keyword evidence="2 6" id="KW-1003">Cell membrane</keyword>
<dbReference type="GO" id="GO:0050427">
    <property type="term" value="P:3'-phosphoadenosine 5'-phosphosulfate metabolic process"/>
    <property type="evidence" value="ECO:0007669"/>
    <property type="project" value="TreeGrafter"/>
</dbReference>
<dbReference type="PROSITE" id="PS00630">
    <property type="entry name" value="IMP_2"/>
    <property type="match status" value="1"/>
</dbReference>
<feature type="binding site" evidence="7">
    <location>
        <position position="240"/>
    </location>
    <ligand>
        <name>Mg(2+)</name>
        <dbReference type="ChEBI" id="CHEBI:18420"/>
        <label>1</label>
        <note>catalytic</note>
    </ligand>
</feature>
<feature type="binding site" evidence="7">
    <location>
        <position position="90"/>
    </location>
    <ligand>
        <name>Mg(2+)</name>
        <dbReference type="ChEBI" id="CHEBI:18420"/>
        <label>2</label>
    </ligand>
</feature>
<dbReference type="PANTHER" id="PTHR43028">
    <property type="entry name" value="3'(2'),5'-BISPHOSPHATE NUCLEOTIDASE 1"/>
    <property type="match status" value="1"/>
</dbReference>
<dbReference type="Gene3D" id="3.30.540.10">
    <property type="entry name" value="Fructose-1,6-Bisphosphatase, subunit A, domain 1"/>
    <property type="match status" value="1"/>
</dbReference>
<feature type="binding site" evidence="6">
    <location>
        <position position="240"/>
    </location>
    <ligand>
        <name>substrate</name>
    </ligand>
</feature>
<dbReference type="InterPro" id="IPR000760">
    <property type="entry name" value="Inositol_monophosphatase-like"/>
</dbReference>
<keyword evidence="5 6" id="KW-0472">Membrane</keyword>
<evidence type="ECO:0000256" key="5">
    <source>
        <dbReference type="ARBA" id="ARBA00023136"/>
    </source>
</evidence>
<dbReference type="GO" id="GO:0000103">
    <property type="term" value="P:sulfate assimilation"/>
    <property type="evidence" value="ECO:0007669"/>
    <property type="project" value="TreeGrafter"/>
</dbReference>
<dbReference type="InterPro" id="IPR020550">
    <property type="entry name" value="Inositol_monophosphatase_CS"/>
</dbReference>
<gene>
    <name evidence="6 8" type="primary">cysQ</name>
    <name evidence="8" type="ORF">dnm_073660</name>
</gene>
<feature type="binding site" evidence="6">
    <location>
        <begin position="90"/>
        <end position="93"/>
    </location>
    <ligand>
        <name>substrate</name>
    </ligand>
</feature>
<organism evidence="8 9">
    <name type="scientific">Desulfonema magnum</name>
    <dbReference type="NCBI Taxonomy" id="45655"/>
    <lineage>
        <taxon>Bacteria</taxon>
        <taxon>Pseudomonadati</taxon>
        <taxon>Thermodesulfobacteriota</taxon>
        <taxon>Desulfobacteria</taxon>
        <taxon>Desulfobacterales</taxon>
        <taxon>Desulfococcaceae</taxon>
        <taxon>Desulfonema</taxon>
    </lineage>
</organism>
<keyword evidence="3" id="KW-0997">Cell inner membrane</keyword>
<accession>A0A975GRW2</accession>
<dbReference type="GO" id="GO:0005886">
    <property type="term" value="C:plasma membrane"/>
    <property type="evidence" value="ECO:0007669"/>
    <property type="project" value="UniProtKB-SubCell"/>
</dbReference>
<dbReference type="KEGG" id="dmm:dnm_073660"/>
<dbReference type="EMBL" id="CP061800">
    <property type="protein sequence ID" value="QTA91302.1"/>
    <property type="molecule type" value="Genomic_DNA"/>
</dbReference>
<keyword evidence="9" id="KW-1185">Reference proteome</keyword>
<evidence type="ECO:0000313" key="8">
    <source>
        <dbReference type="EMBL" id="QTA91302.1"/>
    </source>
</evidence>
<dbReference type="HAMAP" id="MF_02095">
    <property type="entry name" value="CysQ"/>
    <property type="match status" value="1"/>
</dbReference>
<feature type="binding site" evidence="6">
    <location>
        <position position="68"/>
    </location>
    <ligand>
        <name>Mg(2+)</name>
        <dbReference type="ChEBI" id="CHEBI:18420"/>
        <label>1</label>
    </ligand>
</feature>
<keyword evidence="6 7" id="KW-0460">Magnesium</keyword>
<feature type="binding site" evidence="6">
    <location>
        <position position="88"/>
    </location>
    <ligand>
        <name>Mg(2+)</name>
        <dbReference type="ChEBI" id="CHEBI:18420"/>
        <label>2</label>
    </ligand>
</feature>
<evidence type="ECO:0000256" key="4">
    <source>
        <dbReference type="ARBA" id="ARBA00022801"/>
    </source>
</evidence>
<dbReference type="GO" id="GO:0008441">
    <property type="term" value="F:3'(2'),5'-bisphosphate nucleotidase activity"/>
    <property type="evidence" value="ECO:0007669"/>
    <property type="project" value="UniProtKB-UniRule"/>
</dbReference>
<keyword evidence="6 7" id="KW-0479">Metal-binding</keyword>
<proteinExistence type="inferred from homology"/>